<dbReference type="Pfam" id="PF12833">
    <property type="entry name" value="HTH_18"/>
    <property type="match status" value="1"/>
</dbReference>
<evidence type="ECO:0000256" key="1">
    <source>
        <dbReference type="ARBA" id="ARBA00023015"/>
    </source>
</evidence>
<dbReference type="Gene3D" id="1.10.10.60">
    <property type="entry name" value="Homeodomain-like"/>
    <property type="match status" value="1"/>
</dbReference>
<protein>
    <submittedName>
        <fullName evidence="5">Helix-turn-helix domain-containing protein</fullName>
    </submittedName>
</protein>
<dbReference type="SMART" id="SM00342">
    <property type="entry name" value="HTH_ARAC"/>
    <property type="match status" value="1"/>
</dbReference>
<keyword evidence="3" id="KW-0804">Transcription</keyword>
<organism evidence="5 6">
    <name type="scientific">Luteimonas salinilitoris</name>
    <dbReference type="NCBI Taxonomy" id="3237697"/>
    <lineage>
        <taxon>Bacteria</taxon>
        <taxon>Pseudomonadati</taxon>
        <taxon>Pseudomonadota</taxon>
        <taxon>Gammaproteobacteria</taxon>
        <taxon>Lysobacterales</taxon>
        <taxon>Lysobacteraceae</taxon>
        <taxon>Luteimonas</taxon>
    </lineage>
</organism>
<dbReference type="InterPro" id="IPR009057">
    <property type="entry name" value="Homeodomain-like_sf"/>
</dbReference>
<dbReference type="InterPro" id="IPR014710">
    <property type="entry name" value="RmlC-like_jellyroll"/>
</dbReference>
<proteinExistence type="predicted"/>
<keyword evidence="1" id="KW-0805">Transcription regulation</keyword>
<evidence type="ECO:0000313" key="5">
    <source>
        <dbReference type="EMBL" id="MEZ0475669.1"/>
    </source>
</evidence>
<keyword evidence="2" id="KW-0238">DNA-binding</keyword>
<dbReference type="InterPro" id="IPR018060">
    <property type="entry name" value="HTH_AraC"/>
</dbReference>
<dbReference type="Proteomes" id="UP001566331">
    <property type="component" value="Unassembled WGS sequence"/>
</dbReference>
<dbReference type="RefSeq" id="WP_370561724.1">
    <property type="nucleotide sequence ID" value="NZ_JBFWIB010000001.1"/>
</dbReference>
<dbReference type="EMBL" id="JBFWIC010000020">
    <property type="protein sequence ID" value="MEZ0475669.1"/>
    <property type="molecule type" value="Genomic_DNA"/>
</dbReference>
<accession>A0ABV4HWB6</accession>
<evidence type="ECO:0000256" key="3">
    <source>
        <dbReference type="ARBA" id="ARBA00023163"/>
    </source>
</evidence>
<evidence type="ECO:0000313" key="6">
    <source>
        <dbReference type="Proteomes" id="UP001566331"/>
    </source>
</evidence>
<name>A0ABV4HWB6_9GAMM</name>
<comment type="caution">
    <text evidence="5">The sequence shown here is derived from an EMBL/GenBank/DDBJ whole genome shotgun (WGS) entry which is preliminary data.</text>
</comment>
<dbReference type="PANTHER" id="PTHR46796:SF2">
    <property type="entry name" value="TRANSCRIPTIONAL REGULATORY PROTEIN"/>
    <property type="match status" value="1"/>
</dbReference>
<reference evidence="5 6" key="1">
    <citation type="submission" date="2024-07" db="EMBL/GenBank/DDBJ databases">
        <title>Luteimonas salilacus sp. nov., isolated from the shore soil of Salt Lake in Tibet of China.</title>
        <authorList>
            <person name="Zhang X."/>
            <person name="Li A."/>
        </authorList>
    </citation>
    <scope>NUCLEOTIDE SEQUENCE [LARGE SCALE GENOMIC DNA]</scope>
    <source>
        <strain evidence="5 6">B3-2-R+30</strain>
    </source>
</reference>
<keyword evidence="6" id="KW-1185">Reference proteome</keyword>
<evidence type="ECO:0000256" key="2">
    <source>
        <dbReference type="ARBA" id="ARBA00023125"/>
    </source>
</evidence>
<dbReference type="SUPFAM" id="SSF46689">
    <property type="entry name" value="Homeodomain-like"/>
    <property type="match status" value="1"/>
</dbReference>
<dbReference type="PROSITE" id="PS01124">
    <property type="entry name" value="HTH_ARAC_FAMILY_2"/>
    <property type="match status" value="1"/>
</dbReference>
<dbReference type="PANTHER" id="PTHR46796">
    <property type="entry name" value="HTH-TYPE TRANSCRIPTIONAL ACTIVATOR RHAS-RELATED"/>
    <property type="match status" value="1"/>
</dbReference>
<gene>
    <name evidence="5" type="ORF">AB6713_13770</name>
</gene>
<sequence>MCDASHETRHERTASLAMHRHRAAYVALVVDGSHVEASADGAWDCEPGTLVVHPPWHAHGNRFGRHGARVLNVTLPDADVHDLRVLRTHDAREAREVLSRAPARIAELLDASSPLPLRPLRDWQRPFLESLVRSDLPVGRIAADLGVSFAHASRSFARSHGLSPQALRGELRWRRALAALTGDEPLAAVAGAAGYADQSHMTRAFRARTGVPPARLRRQLKSVQDAAGASLLQSAPYAA</sequence>
<feature type="domain" description="HTH araC/xylS-type" evidence="4">
    <location>
        <begin position="122"/>
        <end position="219"/>
    </location>
</feature>
<evidence type="ECO:0000259" key="4">
    <source>
        <dbReference type="PROSITE" id="PS01124"/>
    </source>
</evidence>
<dbReference type="InterPro" id="IPR050204">
    <property type="entry name" value="AraC_XylS_family_regulators"/>
</dbReference>
<dbReference type="Gene3D" id="2.60.120.10">
    <property type="entry name" value="Jelly Rolls"/>
    <property type="match status" value="1"/>
</dbReference>